<evidence type="ECO:0000256" key="10">
    <source>
        <dbReference type="ARBA" id="ARBA00023239"/>
    </source>
</evidence>
<accession>A0A8J5IEB6</accession>
<dbReference type="GO" id="GO:0016829">
    <property type="term" value="F:lyase activity"/>
    <property type="evidence" value="ECO:0007669"/>
    <property type="project" value="UniProtKB-KW"/>
</dbReference>
<evidence type="ECO:0000256" key="8">
    <source>
        <dbReference type="ARBA" id="ARBA00022884"/>
    </source>
</evidence>
<dbReference type="GO" id="GO:0003723">
    <property type="term" value="F:RNA binding"/>
    <property type="evidence" value="ECO:0007669"/>
    <property type="project" value="UniProtKB-KW"/>
</dbReference>
<evidence type="ECO:0000256" key="2">
    <source>
        <dbReference type="ARBA" id="ARBA00010168"/>
    </source>
</evidence>
<dbReference type="GO" id="GO:0046872">
    <property type="term" value="F:metal ion binding"/>
    <property type="evidence" value="ECO:0007669"/>
    <property type="project" value="UniProtKB-KW"/>
</dbReference>
<sequence>MSATTSCLPLLSPIDLRPTQSTLSASLFPIQIHNRRKAAAMEGLVKGLLNVALDAIGGDDGEDSRRQGEERSRSTWAQVVSSGDAEGEGDSGCRRNQSGARKASGEGNDGDWETVSGRRKHPQEDSRKRPQKLTGHISNSENSYQTFVFQFALCDNTYLNNLFTIPMQSKQLRLISYFSLKFDTSCQKISQFCPPTQLVSYCIHQSWQVPAETWSTYKKHPDEQEYMAHTQHAANVEPTREELHDLSKACSRLWELDLNRLVPGKDYEIECGRGKKVYQEEDMAQGSLFTWLSDSVLRQPTYSRFCSLLDNYNPDERCREVVTSEEKHEQVAFIEEISRTAPIKYLYHYLVSKEIITENFEQFKRMMTSLWFDLYGRGGVSGSSSAFEHVFVGEIKRKEEKEVSGFHNWTQAGFFLCLNFSKCPFYLEEAKGTVNYHGYILPRRRGECPDSETQVLSIQFEWNGILKSVSTVLVGVSPEFEIALYTLCFFAGEEDNHVQLGPYFVNIKCYRLGRDKIGSAFPIAEN</sequence>
<dbReference type="EMBL" id="JACMSC010000002">
    <property type="protein sequence ID" value="KAG6532594.1"/>
    <property type="molecule type" value="Genomic_DNA"/>
</dbReference>
<dbReference type="Pfam" id="PF09412">
    <property type="entry name" value="XendoU"/>
    <property type="match status" value="1"/>
</dbReference>
<evidence type="ECO:0000313" key="13">
    <source>
        <dbReference type="EMBL" id="KAG6532594.1"/>
    </source>
</evidence>
<keyword evidence="7" id="KW-0378">Hydrolase</keyword>
<evidence type="ECO:0000256" key="9">
    <source>
        <dbReference type="ARBA" id="ARBA00023211"/>
    </source>
</evidence>
<keyword evidence="4" id="KW-0540">Nuclease</keyword>
<evidence type="ECO:0000256" key="7">
    <source>
        <dbReference type="ARBA" id="ARBA00022801"/>
    </source>
</evidence>
<feature type="domain" description="EndoU" evidence="12">
    <location>
        <begin position="242"/>
        <end position="526"/>
    </location>
</feature>
<comment type="subunit">
    <text evidence="3">Monomer.</text>
</comment>
<keyword evidence="14" id="KW-1185">Reference proteome</keyword>
<gene>
    <name evidence="13" type="ORF">ZIOFF_006443</name>
</gene>
<feature type="region of interest" description="Disordered" evidence="11">
    <location>
        <begin position="56"/>
        <end position="137"/>
    </location>
</feature>
<dbReference type="GO" id="GO:0016787">
    <property type="term" value="F:hydrolase activity"/>
    <property type="evidence" value="ECO:0007669"/>
    <property type="project" value="UniProtKB-KW"/>
</dbReference>
<evidence type="ECO:0000256" key="1">
    <source>
        <dbReference type="ARBA" id="ARBA00001936"/>
    </source>
</evidence>
<keyword evidence="9" id="KW-0464">Manganese</keyword>
<evidence type="ECO:0000256" key="5">
    <source>
        <dbReference type="ARBA" id="ARBA00022723"/>
    </source>
</evidence>
<dbReference type="InterPro" id="IPR037227">
    <property type="entry name" value="EndoU-like"/>
</dbReference>
<dbReference type="Proteomes" id="UP000734854">
    <property type="component" value="Unassembled WGS sequence"/>
</dbReference>
<comment type="similarity">
    <text evidence="2">Belongs to the ENDOU family.</text>
</comment>
<evidence type="ECO:0000256" key="3">
    <source>
        <dbReference type="ARBA" id="ARBA00011245"/>
    </source>
</evidence>
<name>A0A8J5IEB6_ZINOF</name>
<dbReference type="PANTHER" id="PTHR12439:SF11">
    <property type="entry name" value="URIDYLATE-SPECIFIC ENDORIBONUCLEASE"/>
    <property type="match status" value="1"/>
</dbReference>
<dbReference type="AlphaFoldDB" id="A0A8J5IEB6"/>
<keyword evidence="5" id="KW-0479">Metal-binding</keyword>
<evidence type="ECO:0000256" key="11">
    <source>
        <dbReference type="SAM" id="MobiDB-lite"/>
    </source>
</evidence>
<evidence type="ECO:0000256" key="4">
    <source>
        <dbReference type="ARBA" id="ARBA00022722"/>
    </source>
</evidence>
<dbReference type="GO" id="GO:0004521">
    <property type="term" value="F:RNA endonuclease activity"/>
    <property type="evidence" value="ECO:0007669"/>
    <property type="project" value="InterPro"/>
</dbReference>
<keyword evidence="6" id="KW-0255">Endonuclease</keyword>
<comment type="caution">
    <text evidence="13">The sequence shown here is derived from an EMBL/GenBank/DDBJ whole genome shotgun (WGS) entry which is preliminary data.</text>
</comment>
<dbReference type="CDD" id="cd21159">
    <property type="entry name" value="XendoU"/>
    <property type="match status" value="1"/>
</dbReference>
<organism evidence="13 14">
    <name type="scientific">Zingiber officinale</name>
    <name type="common">Ginger</name>
    <name type="synonym">Amomum zingiber</name>
    <dbReference type="NCBI Taxonomy" id="94328"/>
    <lineage>
        <taxon>Eukaryota</taxon>
        <taxon>Viridiplantae</taxon>
        <taxon>Streptophyta</taxon>
        <taxon>Embryophyta</taxon>
        <taxon>Tracheophyta</taxon>
        <taxon>Spermatophyta</taxon>
        <taxon>Magnoliopsida</taxon>
        <taxon>Liliopsida</taxon>
        <taxon>Zingiberales</taxon>
        <taxon>Zingiberaceae</taxon>
        <taxon>Zingiber</taxon>
    </lineage>
</organism>
<dbReference type="PANTHER" id="PTHR12439">
    <property type="entry name" value="PLACENTAL PROTEIN 11-RELATED"/>
    <property type="match status" value="1"/>
</dbReference>
<protein>
    <recommendedName>
        <fullName evidence="12">EndoU domain-containing protein</fullName>
    </recommendedName>
</protein>
<keyword evidence="10" id="KW-0456">Lyase</keyword>
<evidence type="ECO:0000313" key="14">
    <source>
        <dbReference type="Proteomes" id="UP000734854"/>
    </source>
</evidence>
<dbReference type="InterPro" id="IPR018998">
    <property type="entry name" value="EndoU_C"/>
</dbReference>
<keyword evidence="8" id="KW-0694">RNA-binding</keyword>
<dbReference type="InterPro" id="IPR039787">
    <property type="entry name" value="ENDOU"/>
</dbReference>
<evidence type="ECO:0000259" key="12">
    <source>
        <dbReference type="PROSITE" id="PS51959"/>
    </source>
</evidence>
<comment type="cofactor">
    <cofactor evidence="1">
        <name>Mn(2+)</name>
        <dbReference type="ChEBI" id="CHEBI:29035"/>
    </cofactor>
</comment>
<reference evidence="13 14" key="1">
    <citation type="submission" date="2020-08" db="EMBL/GenBank/DDBJ databases">
        <title>Plant Genome Project.</title>
        <authorList>
            <person name="Zhang R.-G."/>
        </authorList>
    </citation>
    <scope>NUCLEOTIDE SEQUENCE [LARGE SCALE GENOMIC DNA]</scope>
    <source>
        <tissue evidence="13">Rhizome</tissue>
    </source>
</reference>
<dbReference type="SUPFAM" id="SSF142877">
    <property type="entry name" value="EndoU-like"/>
    <property type="match status" value="1"/>
</dbReference>
<feature type="compositionally biased region" description="Basic and acidic residues" evidence="11">
    <location>
        <begin position="63"/>
        <end position="73"/>
    </location>
</feature>
<proteinExistence type="inferred from homology"/>
<dbReference type="PROSITE" id="PS51959">
    <property type="entry name" value="ENDOU"/>
    <property type="match status" value="1"/>
</dbReference>
<evidence type="ECO:0000256" key="6">
    <source>
        <dbReference type="ARBA" id="ARBA00022759"/>
    </source>
</evidence>